<evidence type="ECO:0000313" key="3">
    <source>
        <dbReference type="Proteomes" id="UP000192596"/>
    </source>
</evidence>
<evidence type="ECO:0000256" key="1">
    <source>
        <dbReference type="SAM" id="MobiDB-lite"/>
    </source>
</evidence>
<dbReference type="AlphaFoldDB" id="A0A1V8TDM6"/>
<reference evidence="3" key="1">
    <citation type="submission" date="2017-03" db="EMBL/GenBank/DDBJ databases">
        <title>Genomes of endolithic fungi from Antarctica.</title>
        <authorList>
            <person name="Coleine C."/>
            <person name="Masonjones S."/>
            <person name="Stajich J.E."/>
        </authorList>
    </citation>
    <scope>NUCLEOTIDE SEQUENCE [LARGE SCALE GENOMIC DNA]</scope>
    <source>
        <strain evidence="3">CCFEE 5527</strain>
    </source>
</reference>
<dbReference type="InParanoid" id="A0A1V8TDM6"/>
<dbReference type="Proteomes" id="UP000192596">
    <property type="component" value="Unassembled WGS sequence"/>
</dbReference>
<accession>A0A1V8TDM6</accession>
<evidence type="ECO:0000313" key="2">
    <source>
        <dbReference type="EMBL" id="OQO09361.1"/>
    </source>
</evidence>
<dbReference type="EMBL" id="NAJO01000010">
    <property type="protein sequence ID" value="OQO09361.1"/>
    <property type="molecule type" value="Genomic_DNA"/>
</dbReference>
<sequence>MPTAGVINNLPLPQTSPCEARLMTVAMQTLRLAIHNKLDDFLSPSVMISPSTESTEARSGRTKPQGPSLEMPIIDDALTSRAHALPPELFDIIKEYTLQPGSEA</sequence>
<organism evidence="2 3">
    <name type="scientific">Cryoendolithus antarcticus</name>
    <dbReference type="NCBI Taxonomy" id="1507870"/>
    <lineage>
        <taxon>Eukaryota</taxon>
        <taxon>Fungi</taxon>
        <taxon>Dikarya</taxon>
        <taxon>Ascomycota</taxon>
        <taxon>Pezizomycotina</taxon>
        <taxon>Dothideomycetes</taxon>
        <taxon>Dothideomycetidae</taxon>
        <taxon>Cladosporiales</taxon>
        <taxon>Cladosporiaceae</taxon>
        <taxon>Cryoendolithus</taxon>
    </lineage>
</organism>
<feature type="region of interest" description="Disordered" evidence="1">
    <location>
        <begin position="47"/>
        <end position="70"/>
    </location>
</feature>
<proteinExistence type="predicted"/>
<keyword evidence="3" id="KW-1185">Reference proteome</keyword>
<name>A0A1V8TDM6_9PEZI</name>
<comment type="caution">
    <text evidence="2">The sequence shown here is derived from an EMBL/GenBank/DDBJ whole genome shotgun (WGS) entry which is preliminary data.</text>
</comment>
<protein>
    <submittedName>
        <fullName evidence="2">Uncharacterized protein</fullName>
    </submittedName>
</protein>
<gene>
    <name evidence="2" type="ORF">B0A48_04759</name>
</gene>